<accession>A0A1R2C038</accession>
<organism evidence="1 2">
    <name type="scientific">Stentor coeruleus</name>
    <dbReference type="NCBI Taxonomy" id="5963"/>
    <lineage>
        <taxon>Eukaryota</taxon>
        <taxon>Sar</taxon>
        <taxon>Alveolata</taxon>
        <taxon>Ciliophora</taxon>
        <taxon>Postciliodesmatophora</taxon>
        <taxon>Heterotrichea</taxon>
        <taxon>Heterotrichida</taxon>
        <taxon>Stentoridae</taxon>
        <taxon>Stentor</taxon>
    </lineage>
</organism>
<evidence type="ECO:0000313" key="1">
    <source>
        <dbReference type="EMBL" id="OMJ82402.1"/>
    </source>
</evidence>
<protein>
    <submittedName>
        <fullName evidence="1">Uncharacterized protein</fullName>
    </submittedName>
</protein>
<evidence type="ECO:0000313" key="2">
    <source>
        <dbReference type="Proteomes" id="UP000187209"/>
    </source>
</evidence>
<dbReference type="EMBL" id="MPUH01000341">
    <property type="protein sequence ID" value="OMJ82402.1"/>
    <property type="molecule type" value="Genomic_DNA"/>
</dbReference>
<dbReference type="AlphaFoldDB" id="A0A1R2C038"/>
<proteinExistence type="predicted"/>
<name>A0A1R2C038_9CILI</name>
<comment type="caution">
    <text evidence="1">The sequence shown here is derived from an EMBL/GenBank/DDBJ whole genome shotgun (WGS) entry which is preliminary data.</text>
</comment>
<reference evidence="1 2" key="1">
    <citation type="submission" date="2016-11" db="EMBL/GenBank/DDBJ databases">
        <title>The macronuclear genome of Stentor coeruleus: a giant cell with tiny introns.</title>
        <authorList>
            <person name="Slabodnick M."/>
            <person name="Ruby J.G."/>
            <person name="Reiff S.B."/>
            <person name="Swart E.C."/>
            <person name="Gosai S."/>
            <person name="Prabakaran S."/>
            <person name="Witkowska E."/>
            <person name="Larue G.E."/>
            <person name="Fisher S."/>
            <person name="Freeman R.M."/>
            <person name="Gunawardena J."/>
            <person name="Chu W."/>
            <person name="Stover N.A."/>
            <person name="Gregory B.D."/>
            <person name="Nowacki M."/>
            <person name="Derisi J."/>
            <person name="Roy S.W."/>
            <person name="Marshall W.F."/>
            <person name="Sood P."/>
        </authorList>
    </citation>
    <scope>NUCLEOTIDE SEQUENCE [LARGE SCALE GENOMIC DNA]</scope>
    <source>
        <strain evidence="1">WM001</strain>
    </source>
</reference>
<sequence>MKICKRNNSNAISEDTPSYFKSNHYVEIRKKSSHSIGKKIFPMPAVKNVLTPEPDRISSNLHIRSPVDQDLDSIKFSAQSDIMCGYKNKLRFLSNHYKSFFEKIETFGFRRVSTEITSLHEKPKIVRQHKVRVASKQKQRSFEVLKGHHTPLARPSEFKYLKELNEGHSKKKNHSKADNKVSPTKELDDFDIKLREQSFGKGKNVYELYNIKPKGSNVSNY</sequence>
<keyword evidence="2" id="KW-1185">Reference proteome</keyword>
<dbReference type="Proteomes" id="UP000187209">
    <property type="component" value="Unassembled WGS sequence"/>
</dbReference>
<gene>
    <name evidence="1" type="ORF">SteCoe_16875</name>
</gene>